<feature type="signal peptide" evidence="2">
    <location>
        <begin position="1"/>
        <end position="19"/>
    </location>
</feature>
<evidence type="ECO:0000313" key="3">
    <source>
        <dbReference type="EMBL" id="KAJ7064414.1"/>
    </source>
</evidence>
<keyword evidence="4" id="KW-1185">Reference proteome</keyword>
<feature type="chain" id="PRO_5042261443" evidence="2">
    <location>
        <begin position="20"/>
        <end position="148"/>
    </location>
</feature>
<evidence type="ECO:0000256" key="2">
    <source>
        <dbReference type="SAM" id="SignalP"/>
    </source>
</evidence>
<keyword evidence="1" id="KW-1133">Transmembrane helix</keyword>
<evidence type="ECO:0000256" key="1">
    <source>
        <dbReference type="SAM" id="Phobius"/>
    </source>
</evidence>
<dbReference type="EMBL" id="JARJCN010000189">
    <property type="protein sequence ID" value="KAJ7064414.1"/>
    <property type="molecule type" value="Genomic_DNA"/>
</dbReference>
<accession>A0AAD6TKN7</accession>
<keyword evidence="1" id="KW-0472">Membrane</keyword>
<name>A0AAD6TKN7_9AGAR</name>
<dbReference type="AlphaFoldDB" id="A0AAD6TKN7"/>
<keyword evidence="1" id="KW-0812">Transmembrane</keyword>
<keyword evidence="2" id="KW-0732">Signal</keyword>
<gene>
    <name evidence="3" type="ORF">B0H15DRAFT_973779</name>
</gene>
<reference evidence="3" key="1">
    <citation type="submission" date="2023-03" db="EMBL/GenBank/DDBJ databases">
        <title>Massive genome expansion in bonnet fungi (Mycena s.s.) driven by repeated elements and novel gene families across ecological guilds.</title>
        <authorList>
            <consortium name="Lawrence Berkeley National Laboratory"/>
            <person name="Harder C.B."/>
            <person name="Miyauchi S."/>
            <person name="Viragh M."/>
            <person name="Kuo A."/>
            <person name="Thoen E."/>
            <person name="Andreopoulos B."/>
            <person name="Lu D."/>
            <person name="Skrede I."/>
            <person name="Drula E."/>
            <person name="Henrissat B."/>
            <person name="Morin E."/>
            <person name="Kohler A."/>
            <person name="Barry K."/>
            <person name="LaButti K."/>
            <person name="Morin E."/>
            <person name="Salamov A."/>
            <person name="Lipzen A."/>
            <person name="Mereny Z."/>
            <person name="Hegedus B."/>
            <person name="Baldrian P."/>
            <person name="Stursova M."/>
            <person name="Weitz H."/>
            <person name="Taylor A."/>
            <person name="Grigoriev I.V."/>
            <person name="Nagy L.G."/>
            <person name="Martin F."/>
            <person name="Kauserud H."/>
        </authorList>
    </citation>
    <scope>NUCLEOTIDE SEQUENCE</scope>
    <source>
        <strain evidence="3">CBHHK173m</strain>
    </source>
</reference>
<proteinExistence type="predicted"/>
<sequence>MHSVLLGLLGLGLCPTALSLPQSYAASRQFDGLGDTGSPTDVSDDGVSNVAAPAPAAPLPLLPVLLASLSALLLLLLLLALTLTLYLRRRRRHRAQKQSEPAFRRARMVRSLPAPVFAVPRDVESDGEDDMREMREVAPYPFAHGAGA</sequence>
<protein>
    <submittedName>
        <fullName evidence="3">Uncharacterized protein</fullName>
    </submittedName>
</protein>
<organism evidence="3 4">
    <name type="scientific">Mycena belliarum</name>
    <dbReference type="NCBI Taxonomy" id="1033014"/>
    <lineage>
        <taxon>Eukaryota</taxon>
        <taxon>Fungi</taxon>
        <taxon>Dikarya</taxon>
        <taxon>Basidiomycota</taxon>
        <taxon>Agaricomycotina</taxon>
        <taxon>Agaricomycetes</taxon>
        <taxon>Agaricomycetidae</taxon>
        <taxon>Agaricales</taxon>
        <taxon>Marasmiineae</taxon>
        <taxon>Mycenaceae</taxon>
        <taxon>Mycena</taxon>
    </lineage>
</organism>
<evidence type="ECO:0000313" key="4">
    <source>
        <dbReference type="Proteomes" id="UP001222325"/>
    </source>
</evidence>
<feature type="transmembrane region" description="Helical" evidence="1">
    <location>
        <begin position="64"/>
        <end position="87"/>
    </location>
</feature>
<dbReference type="Proteomes" id="UP001222325">
    <property type="component" value="Unassembled WGS sequence"/>
</dbReference>
<comment type="caution">
    <text evidence="3">The sequence shown here is derived from an EMBL/GenBank/DDBJ whole genome shotgun (WGS) entry which is preliminary data.</text>
</comment>